<keyword evidence="4" id="KW-0808">Transferase</keyword>
<dbReference type="Pfam" id="PF01135">
    <property type="entry name" value="PCMT"/>
    <property type="match status" value="1"/>
</dbReference>
<dbReference type="OrthoDB" id="9798496at2"/>
<comment type="similarity">
    <text evidence="1">Belongs to the methyltransferase superfamily. L-isoaspartyl/D-aspartyl protein methyltransferase family.</text>
</comment>
<dbReference type="SUPFAM" id="SSF53335">
    <property type="entry name" value="S-adenosyl-L-methionine-dependent methyltransferases"/>
    <property type="match status" value="1"/>
</dbReference>
<reference evidence="4 5" key="1">
    <citation type="submission" date="2020-08" db="EMBL/GenBank/DDBJ databases">
        <title>Genomic Encyclopedia of Type Strains, Phase IV (KMG-IV): sequencing the most valuable type-strain genomes for metagenomic binning, comparative biology and taxonomic classification.</title>
        <authorList>
            <person name="Goeker M."/>
        </authorList>
    </citation>
    <scope>NUCLEOTIDE SEQUENCE [LARGE SCALE GENOMIC DNA]</scope>
    <source>
        <strain evidence="4 5">DSM 25024</strain>
    </source>
</reference>
<dbReference type="InterPro" id="IPR029063">
    <property type="entry name" value="SAM-dependent_MTases_sf"/>
</dbReference>
<comment type="caution">
    <text evidence="4">The sequence shown here is derived from an EMBL/GenBank/DDBJ whole genome shotgun (WGS) entry which is preliminary data.</text>
</comment>
<dbReference type="CDD" id="cd02440">
    <property type="entry name" value="AdoMet_MTases"/>
    <property type="match status" value="1"/>
</dbReference>
<dbReference type="InterPro" id="IPR000682">
    <property type="entry name" value="PCMT"/>
</dbReference>
<evidence type="ECO:0000256" key="3">
    <source>
        <dbReference type="ARBA" id="ARBA00030757"/>
    </source>
</evidence>
<dbReference type="GO" id="GO:0032259">
    <property type="term" value="P:methylation"/>
    <property type="evidence" value="ECO:0007669"/>
    <property type="project" value="UniProtKB-KW"/>
</dbReference>
<name>A0A7W6FUI2_9HYPH</name>
<dbReference type="EMBL" id="JACIDO010000002">
    <property type="protein sequence ID" value="MBB3935057.1"/>
    <property type="molecule type" value="Genomic_DNA"/>
</dbReference>
<evidence type="ECO:0000313" key="4">
    <source>
        <dbReference type="EMBL" id="MBB3935057.1"/>
    </source>
</evidence>
<dbReference type="PANTHER" id="PTHR11579:SF18">
    <property type="entry name" value="PROTEIN-L-ISOASPARTATE O-METHYLTRANSFERASE"/>
    <property type="match status" value="1"/>
</dbReference>
<dbReference type="Proteomes" id="UP000531216">
    <property type="component" value="Unassembled WGS sequence"/>
</dbReference>
<dbReference type="GO" id="GO:0005737">
    <property type="term" value="C:cytoplasm"/>
    <property type="evidence" value="ECO:0007669"/>
    <property type="project" value="TreeGrafter"/>
</dbReference>
<keyword evidence="5" id="KW-1185">Reference proteome</keyword>
<evidence type="ECO:0000256" key="1">
    <source>
        <dbReference type="ARBA" id="ARBA00005369"/>
    </source>
</evidence>
<organism evidence="4 5">
    <name type="scientific">Aureimonas phyllosphaerae</name>
    <dbReference type="NCBI Taxonomy" id="1166078"/>
    <lineage>
        <taxon>Bacteria</taxon>
        <taxon>Pseudomonadati</taxon>
        <taxon>Pseudomonadota</taxon>
        <taxon>Alphaproteobacteria</taxon>
        <taxon>Hyphomicrobiales</taxon>
        <taxon>Aurantimonadaceae</taxon>
        <taxon>Aureimonas</taxon>
    </lineage>
</organism>
<gene>
    <name evidence="4" type="ORF">GGR05_001185</name>
</gene>
<dbReference type="RefSeq" id="WP_090960038.1">
    <property type="nucleotide sequence ID" value="NZ_CP181348.1"/>
</dbReference>
<protein>
    <recommendedName>
        <fullName evidence="2">Protein-L-isoaspartate O-methyltransferase</fullName>
    </recommendedName>
    <alternativeName>
        <fullName evidence="3">Protein L-isoaspartyl methyltransferase</fullName>
    </alternativeName>
</protein>
<keyword evidence="4" id="KW-0489">Methyltransferase</keyword>
<dbReference type="PANTHER" id="PTHR11579">
    <property type="entry name" value="PROTEIN-L-ISOASPARTATE O-METHYLTRANSFERASE"/>
    <property type="match status" value="1"/>
</dbReference>
<proteinExistence type="inferred from homology"/>
<sequence length="216" mass="22963">MDFAAARVKMVDNQIRTTDVTSHETLRAFLSVPREVFVPEERKALAYIDSDIPLGSGRALISPSPLAKLIQLAEIGPQDVVLDVGCGTGYSSAVLSHLASSIVALEEDAGLAAKASAAFDALGIVNVAVVSGPLKDGWAGEAPYDVIVFEGSVESLPKPHIDQLKDRGRLVVVERSGASGMAKLYTKEDGIVSDRFAFNCHIPALPGFAKPREFVF</sequence>
<dbReference type="AlphaFoldDB" id="A0A7W6FUI2"/>
<evidence type="ECO:0000256" key="2">
    <source>
        <dbReference type="ARBA" id="ARBA00013346"/>
    </source>
</evidence>
<dbReference type="Gene3D" id="3.40.50.150">
    <property type="entry name" value="Vaccinia Virus protein VP39"/>
    <property type="match status" value="1"/>
</dbReference>
<dbReference type="GO" id="GO:0004719">
    <property type="term" value="F:protein-L-isoaspartate (D-aspartate) O-methyltransferase activity"/>
    <property type="evidence" value="ECO:0007669"/>
    <property type="project" value="InterPro"/>
</dbReference>
<evidence type="ECO:0000313" key="5">
    <source>
        <dbReference type="Proteomes" id="UP000531216"/>
    </source>
</evidence>
<accession>A0A7W6FUI2</accession>